<sequence length="368" mass="41575">MDLKVENGCIKEDKGLGWGKSLPVQSVQEIVRNGYLSVPERYIQEIKDRPSSISSESLQASLQIPIIDFSLLAKGDEHETRKLDLACKEWGFFQIRNHGVQVKILQKMKAAMAAFFELPLMEKKKFAMGANDLEGYGQAYVVSEEQKLDWCDLVALKTLPLEQRNLNFWPLNLPGFKEAVEEYSIEVQKVAEEINANLSILMGMERDGLKRYQGELKQLMRMNYYPPCSSPELVVGVSPHSDGGSLTVLLQDDDIIGLQIKHKGEWIPVKPIPNALVVNIGDAIEIMSNGVYKSIEHRAITNEKKARISAAAFAYVDDELEIGPLDSMVDDPHRPPMYKKIKYIDYIRQVLARKMDGKAHTDLVKIQT</sequence>
<dbReference type="OMA" id="DTACKEW"/>
<reference evidence="6 7" key="1">
    <citation type="journal article" date="2012" name="Nature">
        <title>Repeated polyploidization of Gossypium genomes and the evolution of spinnable cotton fibres.</title>
        <authorList>
            <person name="Paterson A.H."/>
            <person name="Wendel J.F."/>
            <person name="Gundlach H."/>
            <person name="Guo H."/>
            <person name="Jenkins J."/>
            <person name="Jin D."/>
            <person name="Llewellyn D."/>
            <person name="Showmaker K.C."/>
            <person name="Shu S."/>
            <person name="Udall J."/>
            <person name="Yoo M.J."/>
            <person name="Byers R."/>
            <person name="Chen W."/>
            <person name="Doron-Faigenboim A."/>
            <person name="Duke M.V."/>
            <person name="Gong L."/>
            <person name="Grimwood J."/>
            <person name="Grover C."/>
            <person name="Grupp K."/>
            <person name="Hu G."/>
            <person name="Lee T.H."/>
            <person name="Li J."/>
            <person name="Lin L."/>
            <person name="Liu T."/>
            <person name="Marler B.S."/>
            <person name="Page J.T."/>
            <person name="Roberts A.W."/>
            <person name="Romanel E."/>
            <person name="Sanders W.S."/>
            <person name="Szadkowski E."/>
            <person name="Tan X."/>
            <person name="Tang H."/>
            <person name="Xu C."/>
            <person name="Wang J."/>
            <person name="Wang Z."/>
            <person name="Zhang D."/>
            <person name="Zhang L."/>
            <person name="Ashrafi H."/>
            <person name="Bedon F."/>
            <person name="Bowers J.E."/>
            <person name="Brubaker C.L."/>
            <person name="Chee P.W."/>
            <person name="Das S."/>
            <person name="Gingle A.R."/>
            <person name="Haigler C.H."/>
            <person name="Harker D."/>
            <person name="Hoffmann L.V."/>
            <person name="Hovav R."/>
            <person name="Jones D.C."/>
            <person name="Lemke C."/>
            <person name="Mansoor S."/>
            <person name="ur Rahman M."/>
            <person name="Rainville L.N."/>
            <person name="Rambani A."/>
            <person name="Reddy U.K."/>
            <person name="Rong J.K."/>
            <person name="Saranga Y."/>
            <person name="Scheffler B.E."/>
            <person name="Scheffler J.A."/>
            <person name="Stelly D.M."/>
            <person name="Triplett B.A."/>
            <person name="Van Deynze A."/>
            <person name="Vaslin M.F."/>
            <person name="Waghmare V.N."/>
            <person name="Walford S.A."/>
            <person name="Wright R.J."/>
            <person name="Zaki E.A."/>
            <person name="Zhang T."/>
            <person name="Dennis E.S."/>
            <person name="Mayer K.F."/>
            <person name="Peterson D.G."/>
            <person name="Rokhsar D.S."/>
            <person name="Wang X."/>
            <person name="Schmutz J."/>
        </authorList>
    </citation>
    <scope>NUCLEOTIDE SEQUENCE [LARGE SCALE GENOMIC DNA]</scope>
</reference>
<dbReference type="InterPro" id="IPR044861">
    <property type="entry name" value="IPNS-like_FE2OG_OXY"/>
</dbReference>
<dbReference type="eggNOG" id="KOG0143">
    <property type="taxonomic scope" value="Eukaryota"/>
</dbReference>
<proteinExistence type="inferred from homology"/>
<dbReference type="EMBL" id="CM001751">
    <property type="protein sequence ID" value="KJB76104.1"/>
    <property type="molecule type" value="Genomic_DNA"/>
</dbReference>
<dbReference type="Pfam" id="PF03171">
    <property type="entry name" value="2OG-FeII_Oxy"/>
    <property type="match status" value="1"/>
</dbReference>
<keyword evidence="4" id="KW-0560">Oxidoreductase</keyword>
<evidence type="ECO:0000256" key="4">
    <source>
        <dbReference type="RuleBase" id="RU003682"/>
    </source>
</evidence>
<evidence type="ECO:0000313" key="6">
    <source>
        <dbReference type="EMBL" id="KJB76104.1"/>
    </source>
</evidence>
<dbReference type="PANTHER" id="PTHR47991">
    <property type="entry name" value="OXOGLUTARATE/IRON-DEPENDENT DIOXYGENASE"/>
    <property type="match status" value="1"/>
</dbReference>
<dbReference type="AlphaFoldDB" id="A0A0D2V399"/>
<keyword evidence="7" id="KW-1185">Reference proteome</keyword>
<keyword evidence="3 4" id="KW-0408">Iron</keyword>
<dbReference type="GO" id="GO:0016491">
    <property type="term" value="F:oxidoreductase activity"/>
    <property type="evidence" value="ECO:0007669"/>
    <property type="project" value="UniProtKB-KW"/>
</dbReference>
<dbReference type="Gramene" id="KJB76104">
    <property type="protein sequence ID" value="KJB76104"/>
    <property type="gene ID" value="B456_012G071900"/>
</dbReference>
<keyword evidence="2 4" id="KW-0479">Metal-binding</keyword>
<evidence type="ECO:0000259" key="5">
    <source>
        <dbReference type="PROSITE" id="PS51471"/>
    </source>
</evidence>
<dbReference type="OrthoDB" id="288590at2759"/>
<evidence type="ECO:0000313" key="7">
    <source>
        <dbReference type="Proteomes" id="UP000032304"/>
    </source>
</evidence>
<dbReference type="EMBL" id="CM001751">
    <property type="protein sequence ID" value="KJB76105.1"/>
    <property type="molecule type" value="Genomic_DNA"/>
</dbReference>
<dbReference type="Gramene" id="KJB76105">
    <property type="protein sequence ID" value="KJB76105"/>
    <property type="gene ID" value="B456_012G071900"/>
</dbReference>
<dbReference type="InterPro" id="IPR005123">
    <property type="entry name" value="Oxoglu/Fe-dep_dioxygenase_dom"/>
</dbReference>
<name>A0A0D2V399_GOSRA</name>
<feature type="domain" description="Fe2OG dioxygenase" evidence="5">
    <location>
        <begin position="216"/>
        <end position="316"/>
    </location>
</feature>
<dbReference type="InterPro" id="IPR050295">
    <property type="entry name" value="Plant_2OG-oxidoreductases"/>
</dbReference>
<dbReference type="Gene3D" id="2.60.120.330">
    <property type="entry name" value="B-lactam Antibiotic, Isopenicillin N Synthase, Chain"/>
    <property type="match status" value="1"/>
</dbReference>
<organism evidence="6 7">
    <name type="scientific">Gossypium raimondii</name>
    <name type="common">Peruvian cotton</name>
    <name type="synonym">Gossypium klotzschianum subsp. raimondii</name>
    <dbReference type="NCBI Taxonomy" id="29730"/>
    <lineage>
        <taxon>Eukaryota</taxon>
        <taxon>Viridiplantae</taxon>
        <taxon>Streptophyta</taxon>
        <taxon>Embryophyta</taxon>
        <taxon>Tracheophyta</taxon>
        <taxon>Spermatophyta</taxon>
        <taxon>Magnoliopsida</taxon>
        <taxon>eudicotyledons</taxon>
        <taxon>Gunneridae</taxon>
        <taxon>Pentapetalae</taxon>
        <taxon>rosids</taxon>
        <taxon>malvids</taxon>
        <taxon>Malvales</taxon>
        <taxon>Malvaceae</taxon>
        <taxon>Malvoideae</taxon>
        <taxon>Gossypium</taxon>
    </lineage>
</organism>
<dbReference type="Pfam" id="PF14226">
    <property type="entry name" value="DIOX_N"/>
    <property type="match status" value="1"/>
</dbReference>
<evidence type="ECO:0000256" key="3">
    <source>
        <dbReference type="ARBA" id="ARBA00023004"/>
    </source>
</evidence>
<evidence type="ECO:0000256" key="2">
    <source>
        <dbReference type="ARBA" id="ARBA00022723"/>
    </source>
</evidence>
<dbReference type="FunFam" id="2.60.120.330:FF:000079">
    <property type="entry name" value="Protein SRG1"/>
    <property type="match status" value="1"/>
</dbReference>
<dbReference type="GO" id="GO:0046872">
    <property type="term" value="F:metal ion binding"/>
    <property type="evidence" value="ECO:0007669"/>
    <property type="project" value="UniProtKB-KW"/>
</dbReference>
<dbReference type="PROSITE" id="PS51471">
    <property type="entry name" value="FE2OG_OXY"/>
    <property type="match status" value="1"/>
</dbReference>
<gene>
    <name evidence="6" type="ORF">B456_012G071900</name>
</gene>
<accession>A0A0D2V399</accession>
<dbReference type="KEGG" id="gra:105778809"/>
<evidence type="ECO:0000256" key="1">
    <source>
        <dbReference type="ARBA" id="ARBA00008056"/>
    </source>
</evidence>
<protein>
    <recommendedName>
        <fullName evidence="5">Fe2OG dioxygenase domain-containing protein</fullName>
    </recommendedName>
</protein>
<dbReference type="SUPFAM" id="SSF51197">
    <property type="entry name" value="Clavaminate synthase-like"/>
    <property type="match status" value="1"/>
</dbReference>
<dbReference type="Proteomes" id="UP000032304">
    <property type="component" value="Chromosome 12"/>
</dbReference>
<dbReference type="InterPro" id="IPR026992">
    <property type="entry name" value="DIOX_N"/>
</dbReference>
<comment type="similarity">
    <text evidence="1 4">Belongs to the iron/ascorbate-dependent oxidoreductase family.</text>
</comment>
<dbReference type="InterPro" id="IPR027443">
    <property type="entry name" value="IPNS-like_sf"/>
</dbReference>